<reference evidence="1 2" key="1">
    <citation type="submission" date="2016-10" db="EMBL/GenBank/DDBJ databases">
        <authorList>
            <person name="de Groot N.N."/>
        </authorList>
    </citation>
    <scope>NUCLEOTIDE SEQUENCE [LARGE SCALE GENOMIC DNA]</scope>
    <source>
        <strain evidence="1 2">DSM 43019</strain>
    </source>
</reference>
<evidence type="ECO:0008006" key="3">
    <source>
        <dbReference type="Google" id="ProtNLM"/>
    </source>
</evidence>
<dbReference type="InterPro" id="IPR024507">
    <property type="entry name" value="AtzH-like"/>
</dbReference>
<dbReference type="AlphaFoldDB" id="A0A1I2KC68"/>
<name>A0A1I2KC68_9ACTN</name>
<proteinExistence type="predicted"/>
<protein>
    <recommendedName>
        <fullName evidence="3">SnoaL-like domain-containing protein</fullName>
    </recommendedName>
</protein>
<evidence type="ECO:0000313" key="1">
    <source>
        <dbReference type="EMBL" id="SFF62701.1"/>
    </source>
</evidence>
<dbReference type="Proteomes" id="UP000199645">
    <property type="component" value="Unassembled WGS sequence"/>
</dbReference>
<accession>A0A1I2KC68</accession>
<dbReference type="InterPro" id="IPR032710">
    <property type="entry name" value="NTF2-like_dom_sf"/>
</dbReference>
<evidence type="ECO:0000313" key="2">
    <source>
        <dbReference type="Proteomes" id="UP000199645"/>
    </source>
</evidence>
<sequence>MERDLPEVIAQVTEVFEAYERALVADDVDTVIGFFAAEAIRFGIADQQAGIEEQRRWRQTQGGLPPGRRLKDTTIRGYGQSTAVVTTLFGYPGSDVLGRQSQTWVRLPEGWRIVHAHVSEPAAQPT</sequence>
<keyword evidence="2" id="KW-1185">Reference proteome</keyword>
<dbReference type="EMBL" id="FONV01000015">
    <property type="protein sequence ID" value="SFF62701.1"/>
    <property type="molecule type" value="Genomic_DNA"/>
</dbReference>
<dbReference type="Gene3D" id="3.10.450.50">
    <property type="match status" value="1"/>
</dbReference>
<dbReference type="SUPFAM" id="SSF54427">
    <property type="entry name" value="NTF2-like"/>
    <property type="match status" value="1"/>
</dbReference>
<gene>
    <name evidence="1" type="ORF">SAMN05421541_115187</name>
</gene>
<dbReference type="OrthoDB" id="182039at2"/>
<dbReference type="Pfam" id="PF11533">
    <property type="entry name" value="AtzH-like"/>
    <property type="match status" value="1"/>
</dbReference>
<dbReference type="RefSeq" id="WP_093620405.1">
    <property type="nucleotide sequence ID" value="NZ_BOMT01000084.1"/>
</dbReference>
<dbReference type="STRING" id="35752.SAMN05421541_115187"/>
<organism evidence="1 2">
    <name type="scientific">Actinoplanes philippinensis</name>
    <dbReference type="NCBI Taxonomy" id="35752"/>
    <lineage>
        <taxon>Bacteria</taxon>
        <taxon>Bacillati</taxon>
        <taxon>Actinomycetota</taxon>
        <taxon>Actinomycetes</taxon>
        <taxon>Micromonosporales</taxon>
        <taxon>Micromonosporaceae</taxon>
        <taxon>Actinoplanes</taxon>
    </lineage>
</organism>